<feature type="region of interest" description="Disordered" evidence="1">
    <location>
        <begin position="1"/>
        <end position="31"/>
    </location>
</feature>
<evidence type="ECO:0000256" key="1">
    <source>
        <dbReference type="SAM" id="MobiDB-lite"/>
    </source>
</evidence>
<protein>
    <submittedName>
        <fullName evidence="2">Uncharacterized protein</fullName>
    </submittedName>
</protein>
<name>A0ABQ8S7A6_PERAM</name>
<proteinExistence type="predicted"/>
<reference evidence="2 3" key="1">
    <citation type="journal article" date="2022" name="Allergy">
        <title>Genome assembly and annotation of Periplaneta americana reveal a comprehensive cockroach allergen profile.</title>
        <authorList>
            <person name="Wang L."/>
            <person name="Xiong Q."/>
            <person name="Saelim N."/>
            <person name="Wang L."/>
            <person name="Nong W."/>
            <person name="Wan A.T."/>
            <person name="Shi M."/>
            <person name="Liu X."/>
            <person name="Cao Q."/>
            <person name="Hui J.H.L."/>
            <person name="Sookrung N."/>
            <person name="Leung T.F."/>
            <person name="Tungtrongchitr A."/>
            <person name="Tsui S.K.W."/>
        </authorList>
    </citation>
    <scope>NUCLEOTIDE SEQUENCE [LARGE SCALE GENOMIC DNA]</scope>
    <source>
        <strain evidence="2">PWHHKU_190912</strain>
    </source>
</reference>
<dbReference type="EMBL" id="JAJSOF020000033">
    <property type="protein sequence ID" value="KAJ4429630.1"/>
    <property type="molecule type" value="Genomic_DNA"/>
</dbReference>
<sequence length="170" mass="19385">MSSSGDVEVKRRRRGCESVSKERKRLRNSGEAYTNCRNKDVPANNLQKLRNVSSGLMQLGVVKRRRHGQYNDPADSRRQTTVYYTVPDGNGNHVEVCRKTFSEIFALSHKRVQVLQEKKKKGECVYVDARGNTVHQESIQKTTGNKYVNTSNLFPSKKIIIVGSDLEKNR</sequence>
<evidence type="ECO:0000313" key="2">
    <source>
        <dbReference type="EMBL" id="KAJ4429630.1"/>
    </source>
</evidence>
<evidence type="ECO:0000313" key="3">
    <source>
        <dbReference type="Proteomes" id="UP001148838"/>
    </source>
</evidence>
<dbReference type="Proteomes" id="UP001148838">
    <property type="component" value="Unassembled WGS sequence"/>
</dbReference>
<gene>
    <name evidence="2" type="ORF">ANN_21831</name>
</gene>
<organism evidence="2 3">
    <name type="scientific">Periplaneta americana</name>
    <name type="common">American cockroach</name>
    <name type="synonym">Blatta americana</name>
    <dbReference type="NCBI Taxonomy" id="6978"/>
    <lineage>
        <taxon>Eukaryota</taxon>
        <taxon>Metazoa</taxon>
        <taxon>Ecdysozoa</taxon>
        <taxon>Arthropoda</taxon>
        <taxon>Hexapoda</taxon>
        <taxon>Insecta</taxon>
        <taxon>Pterygota</taxon>
        <taxon>Neoptera</taxon>
        <taxon>Polyneoptera</taxon>
        <taxon>Dictyoptera</taxon>
        <taxon>Blattodea</taxon>
        <taxon>Blattoidea</taxon>
        <taxon>Blattidae</taxon>
        <taxon>Blattinae</taxon>
        <taxon>Periplaneta</taxon>
    </lineage>
</organism>
<accession>A0ABQ8S7A6</accession>
<comment type="caution">
    <text evidence="2">The sequence shown here is derived from an EMBL/GenBank/DDBJ whole genome shotgun (WGS) entry which is preliminary data.</text>
</comment>
<keyword evidence="3" id="KW-1185">Reference proteome</keyword>